<feature type="compositionally biased region" description="Basic and acidic residues" evidence="1">
    <location>
        <begin position="134"/>
        <end position="150"/>
    </location>
</feature>
<proteinExistence type="predicted"/>
<dbReference type="AlphaFoldDB" id="A0ABD1JW91"/>
<evidence type="ECO:0000313" key="3">
    <source>
        <dbReference type="EMBL" id="KAL2091152.1"/>
    </source>
</evidence>
<keyword evidence="2" id="KW-0812">Transmembrane</keyword>
<gene>
    <name evidence="3" type="ORF">ACEWY4_013415</name>
</gene>
<feature type="region of interest" description="Disordered" evidence="1">
    <location>
        <begin position="31"/>
        <end position="60"/>
    </location>
</feature>
<reference evidence="3 4" key="1">
    <citation type="submission" date="2024-09" db="EMBL/GenBank/DDBJ databases">
        <title>A chromosome-level genome assembly of Gray's grenadier anchovy, Coilia grayii.</title>
        <authorList>
            <person name="Fu Z."/>
        </authorList>
    </citation>
    <scope>NUCLEOTIDE SEQUENCE [LARGE SCALE GENOMIC DNA]</scope>
    <source>
        <strain evidence="3">G4</strain>
        <tissue evidence="3">Muscle</tissue>
    </source>
</reference>
<keyword evidence="2" id="KW-1133">Transmembrane helix</keyword>
<evidence type="ECO:0000313" key="4">
    <source>
        <dbReference type="Proteomes" id="UP001591681"/>
    </source>
</evidence>
<accession>A0ABD1JW91</accession>
<dbReference type="EMBL" id="JBHFQA010000011">
    <property type="protein sequence ID" value="KAL2091152.1"/>
    <property type="molecule type" value="Genomic_DNA"/>
</dbReference>
<protein>
    <submittedName>
        <fullName evidence="3">Uncharacterized protein</fullName>
    </submittedName>
</protein>
<evidence type="ECO:0000256" key="2">
    <source>
        <dbReference type="SAM" id="Phobius"/>
    </source>
</evidence>
<evidence type="ECO:0000256" key="1">
    <source>
        <dbReference type="SAM" id="MobiDB-lite"/>
    </source>
</evidence>
<dbReference type="Proteomes" id="UP001591681">
    <property type="component" value="Unassembled WGS sequence"/>
</dbReference>
<feature type="compositionally biased region" description="Low complexity" evidence="1">
    <location>
        <begin position="46"/>
        <end position="60"/>
    </location>
</feature>
<feature type="compositionally biased region" description="Polar residues" evidence="1">
    <location>
        <begin position="119"/>
        <end position="133"/>
    </location>
</feature>
<keyword evidence="4" id="KW-1185">Reference proteome</keyword>
<feature type="region of interest" description="Disordered" evidence="1">
    <location>
        <begin position="77"/>
        <end position="181"/>
    </location>
</feature>
<feature type="transmembrane region" description="Helical" evidence="2">
    <location>
        <begin position="322"/>
        <end position="341"/>
    </location>
</feature>
<name>A0ABD1JW91_9TELE</name>
<organism evidence="3 4">
    <name type="scientific">Coilia grayii</name>
    <name type="common">Gray's grenadier anchovy</name>
    <dbReference type="NCBI Taxonomy" id="363190"/>
    <lineage>
        <taxon>Eukaryota</taxon>
        <taxon>Metazoa</taxon>
        <taxon>Chordata</taxon>
        <taxon>Craniata</taxon>
        <taxon>Vertebrata</taxon>
        <taxon>Euteleostomi</taxon>
        <taxon>Actinopterygii</taxon>
        <taxon>Neopterygii</taxon>
        <taxon>Teleostei</taxon>
        <taxon>Clupei</taxon>
        <taxon>Clupeiformes</taxon>
        <taxon>Clupeoidei</taxon>
        <taxon>Engraulidae</taxon>
        <taxon>Coilinae</taxon>
        <taxon>Coilia</taxon>
    </lineage>
</organism>
<sequence length="346" mass="37594">MASVTLGQHPAQHHIDSEQSFFLRKLLRKPSREKMMSRGSSLDTESAAPGSPAAISASLSSSQPLITENGLSARCAFHGSLPPRSSDDNAAEDNGNMLEESGGRACRHDSMFFGKDSGPTGQNTNGDITTNGSTERDSVSDTDGKGEELSCHAGAGQRNPVKDAKSTRAATCTNGHPGRRLSHKYRSLSGEGLHLDRVTQGRTGIVRIMRTEPPRREAWSIFNQADPRVKAERGEGHLFVPKPVAHDWCDACNRQISAGAVQCKYLFSALYLVQFPNTLFLSSAYEISALLREGKGGVGGEQESDTGRRCHGILAQENIMCWAISLWLGPVLWVLWGELFVSSDRR</sequence>
<keyword evidence="2" id="KW-0472">Membrane</keyword>
<comment type="caution">
    <text evidence="3">The sequence shown here is derived from an EMBL/GenBank/DDBJ whole genome shotgun (WGS) entry which is preliminary data.</text>
</comment>